<dbReference type="EMBL" id="JAYMYS010000004">
    <property type="protein sequence ID" value="KAK7394780.1"/>
    <property type="molecule type" value="Genomic_DNA"/>
</dbReference>
<evidence type="ECO:0000313" key="2">
    <source>
        <dbReference type="Proteomes" id="UP001386955"/>
    </source>
</evidence>
<name>A0AAN9SGA4_PSOTE</name>
<comment type="caution">
    <text evidence="1">The sequence shown here is derived from an EMBL/GenBank/DDBJ whole genome shotgun (WGS) entry which is preliminary data.</text>
</comment>
<gene>
    <name evidence="1" type="ORF">VNO78_15319</name>
</gene>
<organism evidence="1 2">
    <name type="scientific">Psophocarpus tetragonolobus</name>
    <name type="common">Winged bean</name>
    <name type="synonym">Dolichos tetragonolobus</name>
    <dbReference type="NCBI Taxonomy" id="3891"/>
    <lineage>
        <taxon>Eukaryota</taxon>
        <taxon>Viridiplantae</taxon>
        <taxon>Streptophyta</taxon>
        <taxon>Embryophyta</taxon>
        <taxon>Tracheophyta</taxon>
        <taxon>Spermatophyta</taxon>
        <taxon>Magnoliopsida</taxon>
        <taxon>eudicotyledons</taxon>
        <taxon>Gunneridae</taxon>
        <taxon>Pentapetalae</taxon>
        <taxon>rosids</taxon>
        <taxon>fabids</taxon>
        <taxon>Fabales</taxon>
        <taxon>Fabaceae</taxon>
        <taxon>Papilionoideae</taxon>
        <taxon>50 kb inversion clade</taxon>
        <taxon>NPAAA clade</taxon>
        <taxon>indigoferoid/millettioid clade</taxon>
        <taxon>Phaseoleae</taxon>
        <taxon>Psophocarpus</taxon>
    </lineage>
</organism>
<protein>
    <submittedName>
        <fullName evidence="1">Uncharacterized protein</fullName>
    </submittedName>
</protein>
<proteinExistence type="predicted"/>
<sequence>MFSPQGEYGVGVRWMHGMVKRPSRVPRLAHRIVKADVMGLRCNFAPTMKVSLAAQLAKINKSCSSPSSQNGQSS</sequence>
<dbReference type="AlphaFoldDB" id="A0AAN9SGA4"/>
<dbReference type="Proteomes" id="UP001386955">
    <property type="component" value="Unassembled WGS sequence"/>
</dbReference>
<reference evidence="1 2" key="1">
    <citation type="submission" date="2024-01" db="EMBL/GenBank/DDBJ databases">
        <title>The genomes of 5 underutilized Papilionoideae crops provide insights into root nodulation and disease resistanc.</title>
        <authorList>
            <person name="Jiang F."/>
        </authorList>
    </citation>
    <scope>NUCLEOTIDE SEQUENCE [LARGE SCALE GENOMIC DNA]</scope>
    <source>
        <strain evidence="1">DUOXIRENSHENG_FW03</strain>
        <tissue evidence="1">Leaves</tissue>
    </source>
</reference>
<keyword evidence="2" id="KW-1185">Reference proteome</keyword>
<accession>A0AAN9SGA4</accession>
<evidence type="ECO:0000313" key="1">
    <source>
        <dbReference type="EMBL" id="KAK7394780.1"/>
    </source>
</evidence>